<comment type="similarity">
    <text evidence="3 11">Belongs to the eIF-5A family.</text>
</comment>
<dbReference type="GO" id="GO:0045905">
    <property type="term" value="P:positive regulation of translational termination"/>
    <property type="evidence" value="ECO:0007669"/>
    <property type="project" value="InterPro"/>
</dbReference>
<dbReference type="InterPro" id="IPR048670">
    <property type="entry name" value="IF5A-like_N"/>
</dbReference>
<reference evidence="14" key="1">
    <citation type="submission" date="2018-02" db="EMBL/GenBank/DDBJ databases">
        <title>Phenotypic and genomic properties of facultatively anaerobic sulfur-reducing natronoarchaea from hypersaline soda lakes.</title>
        <authorList>
            <person name="Sorokin D.Y."/>
            <person name="Kublanov I.V."/>
            <person name="Roman P."/>
            <person name="Sinninghe Damste J.S."/>
            <person name="Golyshin P.N."/>
            <person name="Rojo D."/>
            <person name="Ciordia S."/>
            <person name="Mena M.D.C."/>
            <person name="Ferrer M."/>
            <person name="Messina E."/>
            <person name="Smedile F."/>
            <person name="La Spada G."/>
            <person name="La Cono V."/>
            <person name="Yakimov M.M."/>
        </authorList>
    </citation>
    <scope>NUCLEOTIDE SEQUENCE [LARGE SCALE GENOMIC DNA]</scope>
    <source>
        <strain evidence="14">AArc-Mg</strain>
    </source>
</reference>
<dbReference type="EMBL" id="CP027033">
    <property type="protein sequence ID" value="AXR80630.1"/>
    <property type="molecule type" value="Genomic_DNA"/>
</dbReference>
<evidence type="ECO:0000256" key="9">
    <source>
        <dbReference type="ARBA" id="ARBA00032030"/>
    </source>
</evidence>
<dbReference type="HAMAP" id="MF_00085">
    <property type="entry name" value="eIF_5A"/>
    <property type="match status" value="1"/>
</dbReference>
<dbReference type="Pfam" id="PF21485">
    <property type="entry name" value="IF5A-like_N"/>
    <property type="match status" value="1"/>
</dbReference>
<dbReference type="InterPro" id="IPR014722">
    <property type="entry name" value="Rib_uL2_dom2"/>
</dbReference>
<dbReference type="GO" id="GO:0003746">
    <property type="term" value="F:translation elongation factor activity"/>
    <property type="evidence" value="ECO:0007669"/>
    <property type="project" value="InterPro"/>
</dbReference>
<dbReference type="KEGG" id="nag:AArcMg_0607"/>
<dbReference type="InterPro" id="IPR019769">
    <property type="entry name" value="Trans_elong_IF5A_hypusine_site"/>
</dbReference>
<dbReference type="SUPFAM" id="SSF50249">
    <property type="entry name" value="Nucleic acid-binding proteins"/>
    <property type="match status" value="1"/>
</dbReference>
<dbReference type="InterPro" id="IPR022847">
    <property type="entry name" value="Transl_elong_IF5A_arc"/>
</dbReference>
<dbReference type="GO" id="GO:0003723">
    <property type="term" value="F:RNA binding"/>
    <property type="evidence" value="ECO:0007669"/>
    <property type="project" value="InterPro"/>
</dbReference>
<evidence type="ECO:0000256" key="5">
    <source>
        <dbReference type="ARBA" id="ARBA00022490"/>
    </source>
</evidence>
<keyword evidence="14" id="KW-1185">Reference proteome</keyword>
<dbReference type="GO" id="GO:0005737">
    <property type="term" value="C:cytoplasm"/>
    <property type="evidence" value="ECO:0007669"/>
    <property type="project" value="UniProtKB-SubCell"/>
</dbReference>
<dbReference type="SMART" id="SM01376">
    <property type="entry name" value="eIF-5a"/>
    <property type="match status" value="1"/>
</dbReference>
<feature type="modified residue" description="Hypusine" evidence="11">
    <location>
        <position position="45"/>
    </location>
</feature>
<proteinExistence type="inferred from homology"/>
<organism evidence="13 14">
    <name type="scientific">Natrarchaeobaculum sulfurireducens</name>
    <dbReference type="NCBI Taxonomy" id="2044521"/>
    <lineage>
        <taxon>Archaea</taxon>
        <taxon>Methanobacteriati</taxon>
        <taxon>Methanobacteriota</taxon>
        <taxon>Stenosarchaea group</taxon>
        <taxon>Halobacteria</taxon>
        <taxon>Halobacteriales</taxon>
        <taxon>Natrialbaceae</taxon>
        <taxon>Natrarchaeobaculum</taxon>
    </lineage>
</organism>
<evidence type="ECO:0000256" key="4">
    <source>
        <dbReference type="ARBA" id="ARBA00016327"/>
    </source>
</evidence>
<evidence type="ECO:0000256" key="6">
    <source>
        <dbReference type="ARBA" id="ARBA00022540"/>
    </source>
</evidence>
<evidence type="ECO:0000256" key="11">
    <source>
        <dbReference type="HAMAP-Rule" id="MF_00085"/>
    </source>
</evidence>
<keyword evidence="5 11" id="KW-0963">Cytoplasm</keyword>
<dbReference type="NCBIfam" id="NF003076">
    <property type="entry name" value="PRK03999.1"/>
    <property type="match status" value="1"/>
</dbReference>
<evidence type="ECO:0000256" key="2">
    <source>
        <dbReference type="ARBA" id="ARBA00004496"/>
    </source>
</evidence>
<dbReference type="Gene3D" id="2.40.50.140">
    <property type="entry name" value="Nucleic acid-binding proteins"/>
    <property type="match status" value="1"/>
</dbReference>
<evidence type="ECO:0000256" key="7">
    <source>
        <dbReference type="ARBA" id="ARBA00022917"/>
    </source>
</evidence>
<dbReference type="GO" id="GO:0045901">
    <property type="term" value="P:positive regulation of translational elongation"/>
    <property type="evidence" value="ECO:0007669"/>
    <property type="project" value="InterPro"/>
</dbReference>
<comment type="function">
    <text evidence="1 11">Functions by promoting the formation of the first peptide bond.</text>
</comment>
<evidence type="ECO:0000256" key="3">
    <source>
        <dbReference type="ARBA" id="ARBA00006016"/>
    </source>
</evidence>
<name>A0A346PM85_9EURY</name>
<evidence type="ECO:0000313" key="14">
    <source>
        <dbReference type="Proteomes" id="UP000258613"/>
    </source>
</evidence>
<dbReference type="AlphaFoldDB" id="A0A346PM85"/>
<sequence>MTFGCLPRRMAKQQKEVRDLQEGGYVVIDDAACKINAYSTAKPGKHGSAKARIEAKGVFDGKKRSLSQPVDAKIWVPIINRKQGQVVSVDGDDMQVMDLETYETMTMRVPDGADVSPDDEIEYLEMDDQRKIV</sequence>
<keyword evidence="7 11" id="KW-0648">Protein biosynthesis</keyword>
<dbReference type="NCBIfam" id="TIGR00037">
    <property type="entry name" value="eIF_5A"/>
    <property type="match status" value="1"/>
</dbReference>
<keyword evidence="6 11" id="KW-0396">Initiation factor</keyword>
<dbReference type="Proteomes" id="UP000258613">
    <property type="component" value="Chromosome"/>
</dbReference>
<evidence type="ECO:0000256" key="8">
    <source>
        <dbReference type="ARBA" id="ARBA00023071"/>
    </source>
</evidence>
<dbReference type="InterPro" id="IPR001884">
    <property type="entry name" value="IF5A-like"/>
</dbReference>
<dbReference type="InterPro" id="IPR008991">
    <property type="entry name" value="Translation_prot_SH3-like_sf"/>
</dbReference>
<dbReference type="InterPro" id="IPR012340">
    <property type="entry name" value="NA-bd_OB-fold"/>
</dbReference>
<dbReference type="PANTHER" id="PTHR11673">
    <property type="entry name" value="TRANSLATION INITIATION FACTOR 5A FAMILY MEMBER"/>
    <property type="match status" value="1"/>
</dbReference>
<comment type="subcellular location">
    <subcellularLocation>
        <location evidence="2 11">Cytoplasm</location>
    </subcellularLocation>
</comment>
<dbReference type="GO" id="GO:0003743">
    <property type="term" value="F:translation initiation factor activity"/>
    <property type="evidence" value="ECO:0007669"/>
    <property type="project" value="UniProtKB-UniRule"/>
</dbReference>
<keyword evidence="8 11" id="KW-0385">Hypusine</keyword>
<dbReference type="PIRSF" id="PIRSF003025">
    <property type="entry name" value="eIF5A"/>
    <property type="match status" value="1"/>
</dbReference>
<evidence type="ECO:0000259" key="12">
    <source>
        <dbReference type="SMART" id="SM01376"/>
    </source>
</evidence>
<feature type="domain" description="Translation initiation factor 5A C-terminal" evidence="12">
    <location>
        <begin position="78"/>
        <end position="132"/>
    </location>
</feature>
<dbReference type="InterPro" id="IPR020189">
    <property type="entry name" value="IF5A_C"/>
</dbReference>
<evidence type="ECO:0000256" key="10">
    <source>
        <dbReference type="ARBA" id="ARBA00032163"/>
    </source>
</evidence>
<evidence type="ECO:0000256" key="1">
    <source>
        <dbReference type="ARBA" id="ARBA00003980"/>
    </source>
</evidence>
<dbReference type="PROSITE" id="PS00302">
    <property type="entry name" value="IF5A_HYPUSINE"/>
    <property type="match status" value="1"/>
</dbReference>
<protein>
    <recommendedName>
        <fullName evidence="4 11">Translation initiation factor 5A</fullName>
    </recommendedName>
    <alternativeName>
        <fullName evidence="10 11">Hypusine-containing protein</fullName>
    </alternativeName>
    <alternativeName>
        <fullName evidence="9 11">eIF-5A</fullName>
    </alternativeName>
</protein>
<dbReference type="SUPFAM" id="SSF50104">
    <property type="entry name" value="Translation proteins SH3-like domain"/>
    <property type="match status" value="1"/>
</dbReference>
<dbReference type="Gene3D" id="2.30.30.30">
    <property type="match status" value="1"/>
</dbReference>
<gene>
    <name evidence="11" type="primary">eif5a</name>
    <name evidence="13" type="ORF">AArcMg_0607</name>
</gene>
<dbReference type="FunFam" id="2.30.30.30:FF:000038">
    <property type="entry name" value="Translation initiation factor 5A"/>
    <property type="match status" value="1"/>
</dbReference>
<accession>A0A346PM85</accession>
<evidence type="ECO:0000313" key="13">
    <source>
        <dbReference type="EMBL" id="AXR80630.1"/>
    </source>
</evidence>
<dbReference type="GO" id="GO:0043022">
    <property type="term" value="F:ribosome binding"/>
    <property type="evidence" value="ECO:0007669"/>
    <property type="project" value="InterPro"/>
</dbReference>
<dbReference type="CDD" id="cd04467">
    <property type="entry name" value="S1_aIF5A"/>
    <property type="match status" value="1"/>
</dbReference>